<dbReference type="EMBL" id="GL870961">
    <property type="protein sequence ID" value="EGC39246.1"/>
    <property type="molecule type" value="Genomic_DNA"/>
</dbReference>
<evidence type="ECO:0000313" key="1">
    <source>
        <dbReference type="EMBL" id="EGC39246.1"/>
    </source>
</evidence>
<dbReference type="KEGG" id="dpp:DICPUDRAFT_148023"/>
<evidence type="ECO:0000313" key="2">
    <source>
        <dbReference type="Proteomes" id="UP000001064"/>
    </source>
</evidence>
<dbReference type="VEuPathDB" id="AmoebaDB:DICPUDRAFT_148023"/>
<reference evidence="2" key="1">
    <citation type="journal article" date="2011" name="Genome Biol.">
        <title>Comparative genomics of the social amoebae Dictyostelium discoideum and Dictyostelium purpureum.</title>
        <authorList>
            <consortium name="US DOE Joint Genome Institute (JGI-PGF)"/>
            <person name="Sucgang R."/>
            <person name="Kuo A."/>
            <person name="Tian X."/>
            <person name="Salerno W."/>
            <person name="Parikh A."/>
            <person name="Feasley C.L."/>
            <person name="Dalin E."/>
            <person name="Tu H."/>
            <person name="Huang E."/>
            <person name="Barry K."/>
            <person name="Lindquist E."/>
            <person name="Shapiro H."/>
            <person name="Bruce D."/>
            <person name="Schmutz J."/>
            <person name="Salamov A."/>
            <person name="Fey P."/>
            <person name="Gaudet P."/>
            <person name="Anjard C."/>
            <person name="Babu M.M."/>
            <person name="Basu S."/>
            <person name="Bushmanova Y."/>
            <person name="van der Wel H."/>
            <person name="Katoh-Kurasawa M."/>
            <person name="Dinh C."/>
            <person name="Coutinho P.M."/>
            <person name="Saito T."/>
            <person name="Elias M."/>
            <person name="Schaap P."/>
            <person name="Kay R.R."/>
            <person name="Henrissat B."/>
            <person name="Eichinger L."/>
            <person name="Rivero F."/>
            <person name="Putnam N.H."/>
            <person name="West C.M."/>
            <person name="Loomis W.F."/>
            <person name="Chisholm R.L."/>
            <person name="Shaulsky G."/>
            <person name="Strassmann J.E."/>
            <person name="Queller D.C."/>
            <person name="Kuspa A."/>
            <person name="Grigoriev I.V."/>
        </authorList>
    </citation>
    <scope>NUCLEOTIDE SEQUENCE [LARGE SCALE GENOMIC DNA]</scope>
    <source>
        <strain evidence="2">QSDP1</strain>
    </source>
</reference>
<proteinExistence type="predicted"/>
<accession>F0ZA17</accession>
<sequence length="263" mass="30921">MLIYRQRSDYLQVIELISIGYRWSFGLDPGIRTIIVFVVDEMFSFGKTPMSTFKTTPEKWVLKILQKNFRLFKNNLFESKNNYLKQKKFIHPTNKVPVTFQHKISNTIEEYRWSFGLNPGIRNIITVVDEMFSISKTSNSTFNISTKTYSREMGVSNYSKEILEMTKENNLLDFINNFPKLKPISNFKNFKSRRSQIVQSRFDRNFKKFVKDSDPHKFKSLKDLQSCGKIENWKDHVDIYCGTGSNTLVKGSPISFLNHLEKD</sequence>
<gene>
    <name evidence="1" type="ORF">DICPUDRAFT_148023</name>
</gene>
<keyword evidence="2" id="KW-1185">Reference proteome</keyword>
<dbReference type="InParanoid" id="F0ZA17"/>
<dbReference type="GeneID" id="10510148"/>
<dbReference type="AlphaFoldDB" id="F0ZA17"/>
<protein>
    <submittedName>
        <fullName evidence="1">Uncharacterized protein</fullName>
    </submittedName>
</protein>
<dbReference type="RefSeq" id="XP_003284273.1">
    <property type="nucleotide sequence ID" value="XM_003284225.1"/>
</dbReference>
<organism evidence="1 2">
    <name type="scientific">Dictyostelium purpureum</name>
    <name type="common">Slime mold</name>
    <dbReference type="NCBI Taxonomy" id="5786"/>
    <lineage>
        <taxon>Eukaryota</taxon>
        <taxon>Amoebozoa</taxon>
        <taxon>Evosea</taxon>
        <taxon>Eumycetozoa</taxon>
        <taxon>Dictyostelia</taxon>
        <taxon>Dictyosteliales</taxon>
        <taxon>Dictyosteliaceae</taxon>
        <taxon>Dictyostelium</taxon>
    </lineage>
</organism>
<dbReference type="Proteomes" id="UP000001064">
    <property type="component" value="Unassembled WGS sequence"/>
</dbReference>
<name>F0ZA17_DICPU</name>